<dbReference type="Pfam" id="PF21789">
    <property type="entry name" value="TNP-like_RNaseH_C"/>
    <property type="match status" value="1"/>
</dbReference>
<evidence type="ECO:0000313" key="3">
    <source>
        <dbReference type="Proteomes" id="UP001314205"/>
    </source>
</evidence>
<dbReference type="Proteomes" id="UP001314205">
    <property type="component" value="Unassembled WGS sequence"/>
</dbReference>
<dbReference type="InterPro" id="IPR048367">
    <property type="entry name" value="TNP-like_RNaseH_C"/>
</dbReference>
<reference evidence="2 3" key="1">
    <citation type="submission" date="2023-11" db="EMBL/GenBank/DDBJ databases">
        <authorList>
            <person name="Hedman E."/>
            <person name="Englund M."/>
            <person name="Stromberg M."/>
            <person name="Nyberg Akerstrom W."/>
            <person name="Nylinder S."/>
            <person name="Jareborg N."/>
            <person name="Kallberg Y."/>
            <person name="Kronander E."/>
        </authorList>
    </citation>
    <scope>NUCLEOTIDE SEQUENCE [LARGE SCALE GENOMIC DNA]</scope>
</reference>
<protein>
    <recommendedName>
        <fullName evidence="1">EAL domain-containing protein</fullName>
    </recommendedName>
</protein>
<dbReference type="EMBL" id="CAVLGL010000093">
    <property type="protein sequence ID" value="CAK1596567.1"/>
    <property type="molecule type" value="Genomic_DNA"/>
</dbReference>
<gene>
    <name evidence="2" type="ORF">PARMNEM_LOCUS15896</name>
</gene>
<dbReference type="Pfam" id="PF21788">
    <property type="entry name" value="TNP-like_GBD"/>
    <property type="match status" value="1"/>
</dbReference>
<organism evidence="2 3">
    <name type="scientific">Parnassius mnemosyne</name>
    <name type="common">clouded apollo</name>
    <dbReference type="NCBI Taxonomy" id="213953"/>
    <lineage>
        <taxon>Eukaryota</taxon>
        <taxon>Metazoa</taxon>
        <taxon>Ecdysozoa</taxon>
        <taxon>Arthropoda</taxon>
        <taxon>Hexapoda</taxon>
        <taxon>Insecta</taxon>
        <taxon>Pterygota</taxon>
        <taxon>Neoptera</taxon>
        <taxon>Endopterygota</taxon>
        <taxon>Lepidoptera</taxon>
        <taxon>Glossata</taxon>
        <taxon>Ditrysia</taxon>
        <taxon>Papilionoidea</taxon>
        <taxon>Papilionidae</taxon>
        <taxon>Parnassiinae</taxon>
        <taxon>Parnassini</taxon>
        <taxon>Parnassius</taxon>
        <taxon>Driopa</taxon>
    </lineage>
</organism>
<proteinExistence type="predicted"/>
<keyword evidence="3" id="KW-1185">Reference proteome</keyword>
<feature type="domain" description="EAL" evidence="1">
    <location>
        <begin position="1"/>
        <end position="128"/>
    </location>
</feature>
<accession>A0AAV1LRA8</accession>
<dbReference type="PANTHER" id="PTHR47577:SF2">
    <property type="entry name" value="THAP DOMAIN CONTAINING 9"/>
    <property type="match status" value="1"/>
</dbReference>
<dbReference type="AlphaFoldDB" id="A0AAV1LRA8"/>
<evidence type="ECO:0000313" key="2">
    <source>
        <dbReference type="EMBL" id="CAK1596567.1"/>
    </source>
</evidence>
<evidence type="ECO:0000259" key="1">
    <source>
        <dbReference type="PROSITE" id="PS50883"/>
    </source>
</evidence>
<name>A0AAV1LRA8_9NEOP</name>
<dbReference type="InterPro" id="IPR048366">
    <property type="entry name" value="TNP-like_GBD"/>
</dbReference>
<comment type="caution">
    <text evidence="2">The sequence shown here is derived from an EMBL/GenBank/DDBJ whole genome shotgun (WGS) entry which is preliminary data.</text>
</comment>
<dbReference type="PANTHER" id="PTHR47577">
    <property type="entry name" value="THAP DOMAIN-CONTAINING PROTEIN 6"/>
    <property type="match status" value="1"/>
</dbReference>
<dbReference type="InterPro" id="IPR048365">
    <property type="entry name" value="TNP-like_RNaseH_N"/>
</dbReference>
<dbReference type="InterPro" id="IPR001633">
    <property type="entry name" value="EAL_dom"/>
</dbReference>
<dbReference type="Pfam" id="PF21787">
    <property type="entry name" value="TNP-like_RNaseH_N"/>
    <property type="match status" value="1"/>
</dbReference>
<dbReference type="PROSITE" id="PS50883">
    <property type="entry name" value="EAL"/>
    <property type="match status" value="1"/>
</dbReference>
<sequence>MSIRRRIEWDGHKFRGYVDIGTGLEGDHLAEAKEALVFLVTAINSHFKIPVAFFFVDGITGQQRAALVKQCLELTHDAGVRIVALTFDGCAANISMAEHLGCSFEKQDIKFDHPITKDPIVAVLDPSHMIKLLRNAFEHNKILINKDGSKIHWRHLIQLNKLQYKETFHLSNKLKNRHINFQKERMKVKLATQLFSLSVAEALKYCRNSGIELFSDSEPTEEFLIVCNNLFDIFNSRNLHFYGYKKALNEDNASKIFTFLNYASDYIRNLKTENGVLMINSPRKTGFLGFLGCIEALKHLYTNLIKPKILIYLPFYKLSQDHLELFFCNIRAQGGTNNNPTVRQFISAYKKILTHVQLIDRNKGSCVALENLSILNCSSAVQRINKSVDVHAELEEEGYDLEIQEISAYFSDFGIQAIGHIAGFIVRILFKKIKCDICVGALVTQHFEHFHKFIIAKDGGGLLYPSTDVFKICQTVEIYSKQIDIAKFNKDITTAKVMRPFIGTNLFNSISYHQLGEFPESNHITDLIKAIVDKYIDIRIHHLLKLNIKLSKRQFLNKYVLFQGQ</sequence>